<dbReference type="SUPFAM" id="SSF52540">
    <property type="entry name" value="P-loop containing nucleoside triphosphate hydrolases"/>
    <property type="match status" value="2"/>
</dbReference>
<sequence length="463" mass="51129">MKDYSAFLAAKAIDDPSTGLTEWADLPACLFPHQSDIVAWALRRGRAALFAGTGLGKSLMELAWAQAIHDATGKDILHLAPLAVSNQMAREADKFGIGARVVAKQSDCEPGTNITNYQKLDHFDLSRFGGVILDESSILKSTDGKYRTALIESCQSIPFRLAATATPAPNDFMELGNHAEFLGVMSYTDMLATFFVHDGGSTQNWRLKGHAENEFWRWMASWAVMLRKPSDLGYANDGYDLPPLVYHQHTVSVEYAPSMETGMLFPIQAATLSERIAARRDSVVDRVAQAVAVTPTDRPFVWWCNLNSESEALAKAIPDAVEIRGSDDDKAKERKLIDFSEGRIRVLVTKPSICGFGMNWQHCADTGFVGLNDSFEQFYQAIRRFWRFGQTNPVNCHIIAAETEGATVANIRRKEADADRMAAAMVMHMADLSSAAVRGSTRDRPDYDPQVPVQLPAFLEIAA</sequence>
<dbReference type="GO" id="GO:0004520">
    <property type="term" value="F:DNA endonuclease activity"/>
    <property type="evidence" value="ECO:0007669"/>
    <property type="project" value="TreeGrafter"/>
</dbReference>
<organism evidence="6 7">
    <name type="scientific">Sphingopyxis fribergensis</name>
    <dbReference type="NCBI Taxonomy" id="1515612"/>
    <lineage>
        <taxon>Bacteria</taxon>
        <taxon>Pseudomonadati</taxon>
        <taxon>Pseudomonadota</taxon>
        <taxon>Alphaproteobacteria</taxon>
        <taxon>Sphingomonadales</taxon>
        <taxon>Sphingomonadaceae</taxon>
        <taxon>Sphingopyxis</taxon>
    </lineage>
</organism>
<evidence type="ECO:0000259" key="5">
    <source>
        <dbReference type="SMART" id="SM00487"/>
    </source>
</evidence>
<proteinExistence type="predicted"/>
<dbReference type="GO" id="GO:0031297">
    <property type="term" value="P:replication fork processing"/>
    <property type="evidence" value="ECO:0007669"/>
    <property type="project" value="TreeGrafter"/>
</dbReference>
<dbReference type="GO" id="GO:0005524">
    <property type="term" value="F:ATP binding"/>
    <property type="evidence" value="ECO:0007669"/>
    <property type="project" value="UniProtKB-KW"/>
</dbReference>
<dbReference type="InterPro" id="IPR014001">
    <property type="entry name" value="Helicase_ATP-bd"/>
</dbReference>
<keyword evidence="7" id="KW-1185">Reference proteome</keyword>
<reference evidence="6 7" key="1">
    <citation type="journal article" date="2015" name="Int. J. Syst. Evol. Microbiol.">
        <title>Description of Sphingopyxis fribergensis sp. nov. - a soil bacterium with the ability to degrade styrene and phenylacetic acid.</title>
        <authorList>
            <person name="Oelschlagel M."/>
            <person name="Ruckert C."/>
            <person name="Kalinowski J."/>
            <person name="Schmidt G."/>
            <person name="Schlomann M."/>
            <person name="Tischler D."/>
        </authorList>
    </citation>
    <scope>NUCLEOTIDE SEQUENCE [LARGE SCALE GENOMIC DNA]</scope>
    <source>
        <strain evidence="6 7">Kp5.2</strain>
    </source>
</reference>
<evidence type="ECO:0000256" key="4">
    <source>
        <dbReference type="ARBA" id="ARBA00022840"/>
    </source>
</evidence>
<dbReference type="KEGG" id="sphk:SKP52_02475"/>
<evidence type="ECO:0000313" key="7">
    <source>
        <dbReference type="Proteomes" id="UP000030907"/>
    </source>
</evidence>
<dbReference type="GO" id="GO:0016787">
    <property type="term" value="F:hydrolase activity"/>
    <property type="evidence" value="ECO:0007669"/>
    <property type="project" value="UniProtKB-KW"/>
</dbReference>
<dbReference type="AlphaFoldDB" id="A0A0A7PBQ9"/>
<evidence type="ECO:0000256" key="1">
    <source>
        <dbReference type="ARBA" id="ARBA00022741"/>
    </source>
</evidence>
<gene>
    <name evidence="6" type="ORF">SKP52_02475</name>
</gene>
<dbReference type="STRING" id="1515612.SKP52_02475"/>
<keyword evidence="3 6" id="KW-0347">Helicase</keyword>
<dbReference type="GO" id="GO:0004386">
    <property type="term" value="F:helicase activity"/>
    <property type="evidence" value="ECO:0007669"/>
    <property type="project" value="UniProtKB-KW"/>
</dbReference>
<protein>
    <submittedName>
        <fullName evidence="6">DEAD-like helicase</fullName>
    </submittedName>
</protein>
<dbReference type="InterPro" id="IPR027417">
    <property type="entry name" value="P-loop_NTPase"/>
</dbReference>
<dbReference type="RefSeq" id="WP_039571347.1">
    <property type="nucleotide sequence ID" value="NZ_CP009122.1"/>
</dbReference>
<dbReference type="PANTHER" id="PTHR45766:SF3">
    <property type="entry name" value="DNA ANNEALING HELICASE AND ENDONUCLEASE ZRANB3"/>
    <property type="match status" value="1"/>
</dbReference>
<dbReference type="Proteomes" id="UP000030907">
    <property type="component" value="Chromosome"/>
</dbReference>
<evidence type="ECO:0000256" key="2">
    <source>
        <dbReference type="ARBA" id="ARBA00022801"/>
    </source>
</evidence>
<dbReference type="GO" id="GO:0006281">
    <property type="term" value="P:DNA repair"/>
    <property type="evidence" value="ECO:0007669"/>
    <property type="project" value="TreeGrafter"/>
</dbReference>
<evidence type="ECO:0000256" key="3">
    <source>
        <dbReference type="ARBA" id="ARBA00022806"/>
    </source>
</evidence>
<dbReference type="EMBL" id="CP009122">
    <property type="protein sequence ID" value="AJA07430.1"/>
    <property type="molecule type" value="Genomic_DNA"/>
</dbReference>
<keyword evidence="4" id="KW-0067">ATP-binding</keyword>
<dbReference type="HOGENOM" id="CLU_048245_0_0_5"/>
<keyword evidence="2" id="KW-0378">Hydrolase</keyword>
<dbReference type="OrthoDB" id="9800801at2"/>
<name>A0A0A7PBQ9_9SPHN</name>
<dbReference type="Gene3D" id="3.40.50.300">
    <property type="entry name" value="P-loop containing nucleotide triphosphate hydrolases"/>
    <property type="match status" value="2"/>
</dbReference>
<dbReference type="SMART" id="SM00487">
    <property type="entry name" value="DEXDc"/>
    <property type="match status" value="1"/>
</dbReference>
<feature type="domain" description="Helicase ATP-binding" evidence="5">
    <location>
        <begin position="26"/>
        <end position="197"/>
    </location>
</feature>
<evidence type="ECO:0000313" key="6">
    <source>
        <dbReference type="EMBL" id="AJA07430.1"/>
    </source>
</evidence>
<keyword evidence="1" id="KW-0547">Nucleotide-binding</keyword>
<accession>A0A0A7PBQ9</accession>
<dbReference type="PANTHER" id="PTHR45766">
    <property type="entry name" value="DNA ANNEALING HELICASE AND ENDONUCLEASE ZRANB3 FAMILY MEMBER"/>
    <property type="match status" value="1"/>
</dbReference>